<protein>
    <submittedName>
        <fullName evidence="1">Uncharacterized protein</fullName>
    </submittedName>
</protein>
<reference evidence="2" key="1">
    <citation type="journal article" date="2015" name="J. Biotechnol.">
        <title>Complete genome sequence of Streptomyces ambofaciens ATCC 23877, the spiramycin producer.</title>
        <authorList>
            <person name="Thibessard A."/>
            <person name="Haas D."/>
            <person name="Gerbaud C."/>
            <person name="Aigle B."/>
            <person name="Lautru S."/>
            <person name="Pernodet J.L."/>
            <person name="Leblond P."/>
        </authorList>
    </citation>
    <scope>NUCLEOTIDE SEQUENCE [LARGE SCALE GENOMIC DNA]</scope>
    <source>
        <strain evidence="2">ATCC 23877 / 3486 / DSM 40053 / JCM 4204 / NBRC 12836 / NRRL B-2516</strain>
    </source>
</reference>
<evidence type="ECO:0000313" key="1">
    <source>
        <dbReference type="EMBL" id="AKZ57321.1"/>
    </source>
</evidence>
<sequence>MWAEKIHFVYCGRESVCAFRLNLDPRQQVLLQPERSVSVGTRRTWRVWQAGGGHSPVVLATSAPYVS</sequence>
<dbReference type="AlphaFoldDB" id="A0A0K2AWP1"/>
<organism evidence="1 2">
    <name type="scientific">Streptomyces ambofaciens (strain ATCC 23877 / 3486 / DSM 40053 / JCM 4204 / NBRC 12836 / NRRL B-2516)</name>
    <dbReference type="NCBI Taxonomy" id="278992"/>
    <lineage>
        <taxon>Bacteria</taxon>
        <taxon>Bacillati</taxon>
        <taxon>Actinomycetota</taxon>
        <taxon>Actinomycetes</taxon>
        <taxon>Kitasatosporales</taxon>
        <taxon>Streptomycetaceae</taxon>
        <taxon>Streptomyces</taxon>
    </lineage>
</organism>
<accession>A0A0K2AWP1</accession>
<dbReference type="Proteomes" id="UP000061018">
    <property type="component" value="Chromosome"/>
</dbReference>
<dbReference type="KEGG" id="samb:SAM23877_4276"/>
<dbReference type="EMBL" id="CP012382">
    <property type="protein sequence ID" value="AKZ57321.1"/>
    <property type="molecule type" value="Genomic_DNA"/>
</dbReference>
<evidence type="ECO:0000313" key="2">
    <source>
        <dbReference type="Proteomes" id="UP000061018"/>
    </source>
</evidence>
<proteinExistence type="predicted"/>
<name>A0A0K2AWP1_STRA7</name>
<gene>
    <name evidence="1" type="ORF">SAM23877_4276</name>
</gene>